<keyword evidence="1" id="KW-0472">Membrane</keyword>
<reference evidence="2" key="1">
    <citation type="submission" date="2022-01" db="EMBL/GenBank/DDBJ databases">
        <title>Draft genome of Methanogenium marinum DSM 15558.</title>
        <authorList>
            <person name="Chen S.-C."/>
            <person name="You Y.-T."/>
        </authorList>
    </citation>
    <scope>NUCLEOTIDE SEQUENCE</scope>
    <source>
        <strain evidence="2">DSM 15558</strain>
    </source>
</reference>
<sequence>MGLKIFGAYIPFCALLAAGGVAGILDMGINSAILISIKPQCLLKGDTPESITG</sequence>
<dbReference type="EMBL" id="JAKELO010000002">
    <property type="protein sequence ID" value="MDE4907124.1"/>
    <property type="molecule type" value="Genomic_DNA"/>
</dbReference>
<dbReference type="RefSeq" id="WP_274923789.1">
    <property type="nucleotide sequence ID" value="NZ_JAKELO010000002.1"/>
</dbReference>
<dbReference type="Proteomes" id="UP001143747">
    <property type="component" value="Unassembled WGS sequence"/>
</dbReference>
<organism evidence="2 3">
    <name type="scientific">Methanogenium marinum</name>
    <dbReference type="NCBI Taxonomy" id="348610"/>
    <lineage>
        <taxon>Archaea</taxon>
        <taxon>Methanobacteriati</taxon>
        <taxon>Methanobacteriota</taxon>
        <taxon>Stenosarchaea group</taxon>
        <taxon>Methanomicrobia</taxon>
        <taxon>Methanomicrobiales</taxon>
        <taxon>Methanomicrobiaceae</taxon>
        <taxon>Methanogenium</taxon>
    </lineage>
</organism>
<protein>
    <submittedName>
        <fullName evidence="2">Uncharacterized protein</fullName>
    </submittedName>
</protein>
<feature type="transmembrane region" description="Helical" evidence="1">
    <location>
        <begin position="6"/>
        <end position="25"/>
    </location>
</feature>
<dbReference type="AlphaFoldDB" id="A0A9Q4KRA8"/>
<keyword evidence="3" id="KW-1185">Reference proteome</keyword>
<evidence type="ECO:0000256" key="1">
    <source>
        <dbReference type="SAM" id="Phobius"/>
    </source>
</evidence>
<name>A0A9Q4KRA8_9EURY</name>
<proteinExistence type="predicted"/>
<keyword evidence="1" id="KW-0812">Transmembrane</keyword>
<comment type="caution">
    <text evidence="2">The sequence shown here is derived from an EMBL/GenBank/DDBJ whole genome shotgun (WGS) entry which is preliminary data.</text>
</comment>
<accession>A0A9Q4KRA8</accession>
<evidence type="ECO:0000313" key="3">
    <source>
        <dbReference type="Proteomes" id="UP001143747"/>
    </source>
</evidence>
<keyword evidence="1" id="KW-1133">Transmembrane helix</keyword>
<evidence type="ECO:0000313" key="2">
    <source>
        <dbReference type="EMBL" id="MDE4907124.1"/>
    </source>
</evidence>
<gene>
    <name evidence="2" type="ORF">L0665_00585</name>
</gene>